<organism evidence="3 4">
    <name type="scientific">Ramlibacter rhizophilus</name>
    <dbReference type="NCBI Taxonomy" id="1781167"/>
    <lineage>
        <taxon>Bacteria</taxon>
        <taxon>Pseudomonadati</taxon>
        <taxon>Pseudomonadota</taxon>
        <taxon>Betaproteobacteria</taxon>
        <taxon>Burkholderiales</taxon>
        <taxon>Comamonadaceae</taxon>
        <taxon>Ramlibacter</taxon>
    </lineage>
</organism>
<gene>
    <name evidence="3" type="ORF">EZ242_18275</name>
</gene>
<reference evidence="3 4" key="1">
    <citation type="submission" date="2019-03" db="EMBL/GenBank/DDBJ databases">
        <title>Ramlibacter rhizophilus CCTCC AB2015357, whole genome shotgun sequence.</title>
        <authorList>
            <person name="Zhang X."/>
            <person name="Feng G."/>
            <person name="Zhu H."/>
        </authorList>
    </citation>
    <scope>NUCLEOTIDE SEQUENCE [LARGE SCALE GENOMIC DNA]</scope>
    <source>
        <strain evidence="3 4">CCTCC AB2015357</strain>
    </source>
</reference>
<name>A0A4Z0BHT9_9BURK</name>
<dbReference type="AlphaFoldDB" id="A0A4Z0BHT9"/>
<evidence type="ECO:0000313" key="4">
    <source>
        <dbReference type="Proteomes" id="UP000297564"/>
    </source>
</evidence>
<evidence type="ECO:0000313" key="3">
    <source>
        <dbReference type="EMBL" id="TFY97468.1"/>
    </source>
</evidence>
<dbReference type="Proteomes" id="UP000297564">
    <property type="component" value="Unassembled WGS sequence"/>
</dbReference>
<keyword evidence="2" id="KW-0732">Signal</keyword>
<sequence length="119" mass="12443">MNRYALAIAFATLAAAGQSFADDITIDDQPFVSSASRAQVQQELAQFKDLGVDPWALDYNPLVEFRSTTSRASVVAEYIASRDAVAAFSGEDSGSSFLAAGQSDDSRASTVAGQPSAAL</sequence>
<feature type="region of interest" description="Disordered" evidence="1">
    <location>
        <begin position="92"/>
        <end position="119"/>
    </location>
</feature>
<comment type="caution">
    <text evidence="3">The sequence shown here is derived from an EMBL/GenBank/DDBJ whole genome shotgun (WGS) entry which is preliminary data.</text>
</comment>
<keyword evidence="4" id="KW-1185">Reference proteome</keyword>
<feature type="signal peptide" evidence="2">
    <location>
        <begin position="1"/>
        <end position="21"/>
    </location>
</feature>
<evidence type="ECO:0000256" key="1">
    <source>
        <dbReference type="SAM" id="MobiDB-lite"/>
    </source>
</evidence>
<dbReference type="OrthoDB" id="8911088at2"/>
<protein>
    <submittedName>
        <fullName evidence="3">DUF4148 domain-containing protein</fullName>
    </submittedName>
</protein>
<feature type="chain" id="PRO_5021327217" evidence="2">
    <location>
        <begin position="22"/>
        <end position="119"/>
    </location>
</feature>
<accession>A0A4Z0BHT9</accession>
<dbReference type="RefSeq" id="WP_135286634.1">
    <property type="nucleotide sequence ID" value="NZ_SMLL01000007.1"/>
</dbReference>
<dbReference type="EMBL" id="SMLL01000007">
    <property type="protein sequence ID" value="TFY97468.1"/>
    <property type="molecule type" value="Genomic_DNA"/>
</dbReference>
<proteinExistence type="predicted"/>
<dbReference type="Pfam" id="PF13663">
    <property type="entry name" value="DUF4148"/>
    <property type="match status" value="1"/>
</dbReference>
<dbReference type="InterPro" id="IPR025421">
    <property type="entry name" value="DUF4148"/>
</dbReference>
<evidence type="ECO:0000256" key="2">
    <source>
        <dbReference type="SAM" id="SignalP"/>
    </source>
</evidence>